<proteinExistence type="predicted"/>
<dbReference type="Pfam" id="PF02413">
    <property type="entry name" value="Caudo_TAP"/>
    <property type="match status" value="1"/>
</dbReference>
<evidence type="ECO:0000313" key="2">
    <source>
        <dbReference type="Proteomes" id="UP001168109"/>
    </source>
</evidence>
<organism evidence="1 2">
    <name type="scientific">Aeromonas piscicola</name>
    <dbReference type="NCBI Taxonomy" id="600645"/>
    <lineage>
        <taxon>Bacteria</taxon>
        <taxon>Pseudomonadati</taxon>
        <taxon>Pseudomonadota</taxon>
        <taxon>Gammaproteobacteria</taxon>
        <taxon>Aeromonadales</taxon>
        <taxon>Aeromonadaceae</taxon>
        <taxon>Aeromonas</taxon>
    </lineage>
</organism>
<keyword evidence="2" id="KW-1185">Reference proteome</keyword>
<protein>
    <submittedName>
        <fullName evidence="1">Tail fiber assembly protein</fullName>
    </submittedName>
</protein>
<comment type="caution">
    <text evidence="1">The sequence shown here is derived from an EMBL/GenBank/DDBJ whole genome shotgun (WGS) entry which is preliminary data.</text>
</comment>
<dbReference type="RefSeq" id="WP_082030455.1">
    <property type="nucleotide sequence ID" value="NZ_JAOPLU010000007.1"/>
</dbReference>
<reference evidence="1" key="1">
    <citation type="submission" date="2024-05" db="EMBL/GenBank/DDBJ databases">
        <title>WGS of Aeromonas isolates.</title>
        <authorList>
            <person name="Lee H."/>
        </authorList>
    </citation>
    <scope>NUCLEOTIDE SEQUENCE</scope>
    <source>
        <strain evidence="1">LP308</strain>
    </source>
</reference>
<dbReference type="Proteomes" id="UP001168109">
    <property type="component" value="Unassembled WGS sequence"/>
</dbReference>
<evidence type="ECO:0000313" key="1">
    <source>
        <dbReference type="EMBL" id="MDM5132868.1"/>
    </source>
</evidence>
<name>A0ABT7QFX1_9GAMM</name>
<dbReference type="EMBL" id="JAOPLU010000007">
    <property type="protein sequence ID" value="MDM5132868.1"/>
    <property type="molecule type" value="Genomic_DNA"/>
</dbReference>
<accession>A0ABT7QFX1</accession>
<sequence length="207" mass="23087">MNHNEQRVVWGDNGWADSSGWACAHCTDTITGEYTGQHDVWVSAGTSLPAGAYLDQPPEKELGKAIVRNGDNWIFTVDNRGKKAYEKQTGIASIIVNLGELPSDLTLLPPSSQFDVWDEHSGTWVRDDKAEQQAALAIAQQEQTLRLTNASQQIAILKPAVDGNYAKPEHTQLLADWQRCRYELTLVPEKPGWPEKPQWPTEPDKVI</sequence>
<gene>
    <name evidence="1" type="ORF">OB962_18005</name>
</gene>
<dbReference type="InterPro" id="IPR003458">
    <property type="entry name" value="Phage_T4_Gp38_tail_assem"/>
</dbReference>